<organism evidence="2 3">
    <name type="scientific">Abeliophyllum distichum</name>
    <dbReference type="NCBI Taxonomy" id="126358"/>
    <lineage>
        <taxon>Eukaryota</taxon>
        <taxon>Viridiplantae</taxon>
        <taxon>Streptophyta</taxon>
        <taxon>Embryophyta</taxon>
        <taxon>Tracheophyta</taxon>
        <taxon>Spermatophyta</taxon>
        <taxon>Magnoliopsida</taxon>
        <taxon>eudicotyledons</taxon>
        <taxon>Gunneridae</taxon>
        <taxon>Pentapetalae</taxon>
        <taxon>asterids</taxon>
        <taxon>lamiids</taxon>
        <taxon>Lamiales</taxon>
        <taxon>Oleaceae</taxon>
        <taxon>Forsythieae</taxon>
        <taxon>Abeliophyllum</taxon>
    </lineage>
</organism>
<reference evidence="3" key="1">
    <citation type="submission" date="2024-07" db="EMBL/GenBank/DDBJ databases">
        <title>Two chromosome-level genome assemblies of Korean endemic species Abeliophyllum distichum and Forsythia ovata (Oleaceae).</title>
        <authorList>
            <person name="Jang H."/>
        </authorList>
    </citation>
    <scope>NUCLEOTIDE SEQUENCE [LARGE SCALE GENOMIC DNA]</scope>
</reference>
<sequence>MGDLESSENGRKEAESEVAQLMEEKKETEEKLEKVEAKLGNAEAEFVANFHNTKAYTNFSDYFARVGQQEVLTVLRKDHPSFDIRPLEARFPPPDLESEEDS</sequence>
<accession>A0ABD1PGA5</accession>
<keyword evidence="3" id="KW-1185">Reference proteome</keyword>
<comment type="caution">
    <text evidence="2">The sequence shown here is derived from an EMBL/GenBank/DDBJ whole genome shotgun (WGS) entry which is preliminary data.</text>
</comment>
<feature type="region of interest" description="Disordered" evidence="1">
    <location>
        <begin position="1"/>
        <end position="28"/>
    </location>
</feature>
<proteinExistence type="predicted"/>
<protein>
    <submittedName>
        <fullName evidence="2">Uncharacterized protein</fullName>
    </submittedName>
</protein>
<evidence type="ECO:0000313" key="3">
    <source>
        <dbReference type="Proteomes" id="UP001604336"/>
    </source>
</evidence>
<dbReference type="Proteomes" id="UP001604336">
    <property type="component" value="Unassembled WGS sequence"/>
</dbReference>
<evidence type="ECO:0000256" key="1">
    <source>
        <dbReference type="SAM" id="MobiDB-lite"/>
    </source>
</evidence>
<name>A0ABD1PGA5_9LAMI</name>
<dbReference type="AlphaFoldDB" id="A0ABD1PGA5"/>
<evidence type="ECO:0000313" key="2">
    <source>
        <dbReference type="EMBL" id="KAL2461606.1"/>
    </source>
</evidence>
<dbReference type="EMBL" id="JBFOLK010000014">
    <property type="protein sequence ID" value="KAL2461606.1"/>
    <property type="molecule type" value="Genomic_DNA"/>
</dbReference>
<gene>
    <name evidence="2" type="ORF">Adt_45026</name>
</gene>